<evidence type="ECO:0000313" key="1">
    <source>
        <dbReference type="EMBL" id="KKN05901.1"/>
    </source>
</evidence>
<gene>
    <name evidence="1" type="ORF">LCGC14_1082730</name>
</gene>
<accession>A0A0F9PXZ8</accession>
<sequence>MNDIKTWLLAEGVGRYSTWTDIELTPRAIRRATTYGTVASLYARHIFGPKNPVIRLPPMDFKIFTTSEAAMEYWEGIMTRILDLYLSGAEGPRIWIDTLQEDPVFTMEDIPLYTWAPDDYTITVRE</sequence>
<dbReference type="AlphaFoldDB" id="A0A0F9PXZ8"/>
<proteinExistence type="predicted"/>
<name>A0A0F9PXZ8_9ZZZZ</name>
<comment type="caution">
    <text evidence="1">The sequence shown here is derived from an EMBL/GenBank/DDBJ whole genome shotgun (WGS) entry which is preliminary data.</text>
</comment>
<organism evidence="1">
    <name type="scientific">marine sediment metagenome</name>
    <dbReference type="NCBI Taxonomy" id="412755"/>
    <lineage>
        <taxon>unclassified sequences</taxon>
        <taxon>metagenomes</taxon>
        <taxon>ecological metagenomes</taxon>
    </lineage>
</organism>
<protein>
    <submittedName>
        <fullName evidence="1">Uncharacterized protein</fullName>
    </submittedName>
</protein>
<dbReference type="EMBL" id="LAZR01004749">
    <property type="protein sequence ID" value="KKN05901.1"/>
    <property type="molecule type" value="Genomic_DNA"/>
</dbReference>
<reference evidence="1" key="1">
    <citation type="journal article" date="2015" name="Nature">
        <title>Complex archaea that bridge the gap between prokaryotes and eukaryotes.</title>
        <authorList>
            <person name="Spang A."/>
            <person name="Saw J.H."/>
            <person name="Jorgensen S.L."/>
            <person name="Zaremba-Niedzwiedzka K."/>
            <person name="Martijn J."/>
            <person name="Lind A.E."/>
            <person name="van Eijk R."/>
            <person name="Schleper C."/>
            <person name="Guy L."/>
            <person name="Ettema T.J."/>
        </authorList>
    </citation>
    <scope>NUCLEOTIDE SEQUENCE</scope>
</reference>